<dbReference type="Gene3D" id="1.10.510.10">
    <property type="entry name" value="Transferase(Phosphotransferase) domain 1"/>
    <property type="match status" value="1"/>
</dbReference>
<dbReference type="STRING" id="1448308.A0A2T2NY84"/>
<dbReference type="InterPro" id="IPR050660">
    <property type="entry name" value="NEK_Ser/Thr_kinase"/>
</dbReference>
<keyword evidence="2" id="KW-0808">Transferase</keyword>
<dbReference type="PROSITE" id="PS50011">
    <property type="entry name" value="PROTEIN_KINASE_DOM"/>
    <property type="match status" value="1"/>
</dbReference>
<proteinExistence type="predicted"/>
<evidence type="ECO:0000256" key="4">
    <source>
        <dbReference type="ARBA" id="ARBA00022777"/>
    </source>
</evidence>
<dbReference type="AlphaFoldDB" id="A0A2T2NY84"/>
<gene>
    <name evidence="8" type="ORF">BS50DRAFT_311451</name>
</gene>
<feature type="transmembrane region" description="Helical" evidence="6">
    <location>
        <begin position="747"/>
        <end position="765"/>
    </location>
</feature>
<evidence type="ECO:0000313" key="9">
    <source>
        <dbReference type="Proteomes" id="UP000240883"/>
    </source>
</evidence>
<dbReference type="Gene3D" id="3.30.200.20">
    <property type="entry name" value="Phosphorylase Kinase, domain 1"/>
    <property type="match status" value="1"/>
</dbReference>
<dbReference type="SUPFAM" id="SSF56112">
    <property type="entry name" value="Protein kinase-like (PK-like)"/>
    <property type="match status" value="1"/>
</dbReference>
<dbReference type="Pfam" id="PF00069">
    <property type="entry name" value="Pkinase"/>
    <property type="match status" value="1"/>
</dbReference>
<evidence type="ECO:0000256" key="5">
    <source>
        <dbReference type="ARBA" id="ARBA00022840"/>
    </source>
</evidence>
<dbReference type="InterPro" id="IPR008271">
    <property type="entry name" value="Ser/Thr_kinase_AS"/>
</dbReference>
<evidence type="ECO:0000256" key="1">
    <source>
        <dbReference type="ARBA" id="ARBA00012513"/>
    </source>
</evidence>
<feature type="transmembrane region" description="Helical" evidence="6">
    <location>
        <begin position="785"/>
        <end position="804"/>
    </location>
</feature>
<evidence type="ECO:0000313" key="8">
    <source>
        <dbReference type="EMBL" id="PSN70377.1"/>
    </source>
</evidence>
<dbReference type="OrthoDB" id="4062651at2759"/>
<keyword evidence="6" id="KW-0472">Membrane</keyword>
<reference evidence="8 9" key="1">
    <citation type="journal article" date="2018" name="Front. Microbiol.">
        <title>Genome-Wide Analysis of Corynespora cassiicola Leaf Fall Disease Putative Effectors.</title>
        <authorList>
            <person name="Lopez D."/>
            <person name="Ribeiro S."/>
            <person name="Label P."/>
            <person name="Fumanal B."/>
            <person name="Venisse J.S."/>
            <person name="Kohler A."/>
            <person name="de Oliveira R.R."/>
            <person name="Labutti K."/>
            <person name="Lipzen A."/>
            <person name="Lail K."/>
            <person name="Bauer D."/>
            <person name="Ohm R.A."/>
            <person name="Barry K.W."/>
            <person name="Spatafora J."/>
            <person name="Grigoriev I.V."/>
            <person name="Martin F.M."/>
            <person name="Pujade-Renaud V."/>
        </authorList>
    </citation>
    <scope>NUCLEOTIDE SEQUENCE [LARGE SCALE GENOMIC DNA]</scope>
    <source>
        <strain evidence="8 9">Philippines</strain>
    </source>
</reference>
<evidence type="ECO:0000256" key="2">
    <source>
        <dbReference type="ARBA" id="ARBA00022679"/>
    </source>
</evidence>
<dbReference type="InterPro" id="IPR011009">
    <property type="entry name" value="Kinase-like_dom_sf"/>
</dbReference>
<evidence type="ECO:0000259" key="7">
    <source>
        <dbReference type="PROSITE" id="PS50011"/>
    </source>
</evidence>
<keyword evidence="4 8" id="KW-0418">Kinase</keyword>
<keyword evidence="6" id="KW-0812">Transmembrane</keyword>
<dbReference type="SMART" id="SM00220">
    <property type="entry name" value="S_TKc"/>
    <property type="match status" value="1"/>
</dbReference>
<dbReference type="InterPro" id="IPR000719">
    <property type="entry name" value="Prot_kinase_dom"/>
</dbReference>
<dbReference type="PANTHER" id="PTHR43671:SF13">
    <property type="entry name" value="SERINE_THREONINE-PROTEIN KINASE NEK2"/>
    <property type="match status" value="1"/>
</dbReference>
<dbReference type="PROSITE" id="PS00108">
    <property type="entry name" value="PROTEIN_KINASE_ST"/>
    <property type="match status" value="1"/>
</dbReference>
<organism evidence="8 9">
    <name type="scientific">Corynespora cassiicola Philippines</name>
    <dbReference type="NCBI Taxonomy" id="1448308"/>
    <lineage>
        <taxon>Eukaryota</taxon>
        <taxon>Fungi</taxon>
        <taxon>Dikarya</taxon>
        <taxon>Ascomycota</taxon>
        <taxon>Pezizomycotina</taxon>
        <taxon>Dothideomycetes</taxon>
        <taxon>Pleosporomycetidae</taxon>
        <taxon>Pleosporales</taxon>
        <taxon>Corynesporascaceae</taxon>
        <taxon>Corynespora</taxon>
    </lineage>
</organism>
<keyword evidence="9" id="KW-1185">Reference proteome</keyword>
<evidence type="ECO:0000256" key="6">
    <source>
        <dbReference type="SAM" id="Phobius"/>
    </source>
</evidence>
<dbReference type="InterPro" id="IPR027796">
    <property type="entry name" value="OTT_1508_deam-like"/>
</dbReference>
<accession>A0A2T2NY84</accession>
<dbReference type="GO" id="GO:0005524">
    <property type="term" value="F:ATP binding"/>
    <property type="evidence" value="ECO:0007669"/>
    <property type="project" value="UniProtKB-KW"/>
</dbReference>
<sequence>MEKKMEQLREASAGASCVSAANTFFKTFYSFWVDSRMFQLECYSISTNEGEFGIPKSVKSFRKSLKYMQMLGMPWSIWRSIKDFWERKGGIKVEIIFVETSVCAKDAFKETELVQTLEEWKDRPIAKANAIKTLKTAPWDSRSNPYFHCELQLYFLSFEIRKRQGYEMHQFIGCSKLSCYACWKVLEATEYRTRAAHHKVYPDCVFPFPRPKDRETEGYKEFVQIFKDLQSLMTNDIDLYGRTRSVHAIEQTQPAHTDASCNFDPGVAREQLQLIKARNFANEGFPYEIIESEGKFVGTYEQVYAAHTTLDASKPKPPGSVPSAYYAVKEIRMRSDNHFRRVCTEVTILKELKHDNILRYHETLYNDQKLGVIYLVTRPWAPVTLQDVLLHKREHVWWYSPKNLNPWPAIVKECLEGLTYLHAKESTRKEIKHKDLKPSNILLQEVPHPDGPFGEEGASFCVRPIIADFGLSKKFVPNGGTDNMGTTPFKAPEQGVNDSGNSVSLLESDVWSLGCCFALILALVYSGPNAFEELWKITVTADQTFQHNLEALREIFKDTYDDSDLSVTERNSREVFRKSLYQLVFDMLREKPKTRTTPQQALKTMEEVEAHILIIRLQLPPIYLWTEKNSSELIDMNDPPTWSELLDRSHAFLVQNQSLPQRWLYSLVRVIRVEKQYMFRFRFFLGAPLEEVGSQIILREDLSSLPSKDWVSSAEMYSRLQEQCQKHGHPSSVSLYLSRDSDWIVEFGRVLFCLIIIVHICVSLFNEISTSGTTDQNEKKVEQPSVIVFVLLACIVALSVIRTVRHPQVV</sequence>
<protein>
    <recommendedName>
        <fullName evidence="1">non-specific serine/threonine protein kinase</fullName>
        <ecNumber evidence="1">2.7.11.1</ecNumber>
    </recommendedName>
</protein>
<keyword evidence="3" id="KW-0547">Nucleotide-binding</keyword>
<keyword evidence="6" id="KW-1133">Transmembrane helix</keyword>
<dbReference type="Proteomes" id="UP000240883">
    <property type="component" value="Unassembled WGS sequence"/>
</dbReference>
<name>A0A2T2NY84_CORCC</name>
<dbReference type="Pfam" id="PF14441">
    <property type="entry name" value="OTT_1508_deam"/>
    <property type="match status" value="1"/>
</dbReference>
<dbReference type="PANTHER" id="PTHR43671">
    <property type="entry name" value="SERINE/THREONINE-PROTEIN KINASE NEK"/>
    <property type="match status" value="1"/>
</dbReference>
<keyword evidence="5" id="KW-0067">ATP-binding</keyword>
<dbReference type="EMBL" id="KZ678132">
    <property type="protein sequence ID" value="PSN70377.1"/>
    <property type="molecule type" value="Genomic_DNA"/>
</dbReference>
<evidence type="ECO:0000256" key="3">
    <source>
        <dbReference type="ARBA" id="ARBA00022741"/>
    </source>
</evidence>
<feature type="domain" description="Protein kinase" evidence="7">
    <location>
        <begin position="285"/>
        <end position="614"/>
    </location>
</feature>
<dbReference type="GO" id="GO:0004674">
    <property type="term" value="F:protein serine/threonine kinase activity"/>
    <property type="evidence" value="ECO:0007669"/>
    <property type="project" value="UniProtKB-EC"/>
</dbReference>
<dbReference type="EC" id="2.7.11.1" evidence="1"/>